<evidence type="ECO:0008006" key="4">
    <source>
        <dbReference type="Google" id="ProtNLM"/>
    </source>
</evidence>
<organism evidence="3">
    <name type="scientific">Streptococcus sp. KHUD_010</name>
    <dbReference type="NCBI Taxonomy" id="3157339"/>
    <lineage>
        <taxon>Bacteria</taxon>
        <taxon>Bacillati</taxon>
        <taxon>Bacillota</taxon>
        <taxon>Bacilli</taxon>
        <taxon>Lactobacillales</taxon>
        <taxon>Streptococcaceae</taxon>
        <taxon>Streptococcus</taxon>
    </lineage>
</organism>
<evidence type="ECO:0000256" key="1">
    <source>
        <dbReference type="SAM" id="MobiDB-lite"/>
    </source>
</evidence>
<dbReference type="Gene3D" id="3.10.450.540">
    <property type="match status" value="1"/>
</dbReference>
<feature type="compositionally biased region" description="Polar residues" evidence="1">
    <location>
        <begin position="85"/>
        <end position="99"/>
    </location>
</feature>
<dbReference type="EMBL" id="CP157941">
    <property type="protein sequence ID" value="XBS56736.1"/>
    <property type="molecule type" value="Genomic_DNA"/>
</dbReference>
<feature type="region of interest" description="Disordered" evidence="1">
    <location>
        <begin position="85"/>
        <end position="113"/>
    </location>
</feature>
<proteinExistence type="predicted"/>
<evidence type="ECO:0000256" key="2">
    <source>
        <dbReference type="SAM" id="Phobius"/>
    </source>
</evidence>
<dbReference type="CDD" id="cd16427">
    <property type="entry name" value="TraM-like"/>
    <property type="match status" value="1"/>
</dbReference>
<evidence type="ECO:0000313" key="3">
    <source>
        <dbReference type="EMBL" id="XBS56736.1"/>
    </source>
</evidence>
<sequence length="272" mass="30826">MTFKIIDVNTLHSQLVTNRDELLNQLEIREKRCKALGETESYLIEHLDRDDSVMENLEFNLPYDGIIDDLLKDFGFKRPSKTNPLSTLTKTSGKSLKNASESPSQHQLSSSPSSTRQKRSLLALLSLLVAIVSLIFASLSFSQITSLKTMNQSLTKQVKMLQTFEKEKTAIDVFDRYFIPSYYANTRKAVSDFVTEDLKETINVSEGTLQSVILEGITKKGNSYTVTYVLVVKDNKENRANVRLTYSLKKSVKAPYGYLITTQPKTQKYPNN</sequence>
<gene>
    <name evidence="3" type="ORF">ABKA15_06850</name>
</gene>
<dbReference type="RefSeq" id="WP_049512526.1">
    <property type="nucleotide sequence ID" value="NZ_CP157941.1"/>
</dbReference>
<keyword evidence="2" id="KW-0472">Membrane</keyword>
<feature type="transmembrane region" description="Helical" evidence="2">
    <location>
        <begin position="121"/>
        <end position="141"/>
    </location>
</feature>
<feature type="compositionally biased region" description="Low complexity" evidence="1">
    <location>
        <begin position="100"/>
        <end position="113"/>
    </location>
</feature>
<name>A0AAU7PYC0_9STRE</name>
<keyword evidence="2" id="KW-0812">Transmembrane</keyword>
<keyword evidence="2" id="KW-1133">Transmembrane helix</keyword>
<protein>
    <recommendedName>
        <fullName evidence="4">Conjugal transfer protein</fullName>
    </recommendedName>
</protein>
<reference evidence="3" key="1">
    <citation type="submission" date="2024-06" db="EMBL/GenBank/DDBJ databases">
        <title>Complete genome sequence of Streptococcus sp. KHUD_010.</title>
        <authorList>
            <person name="Lee J.-H."/>
            <person name="Moon J.-H."/>
        </authorList>
    </citation>
    <scope>NUCLEOTIDE SEQUENCE</scope>
    <source>
        <strain evidence="3">KHUD_010</strain>
    </source>
</reference>
<accession>A0AAU7PYC0</accession>
<dbReference type="AlphaFoldDB" id="A0AAU7PYC0"/>